<dbReference type="EMBL" id="LYVF01000002">
    <property type="protein sequence ID" value="OAT87064.1"/>
    <property type="molecule type" value="Genomic_DNA"/>
</dbReference>
<gene>
    <name evidence="2" type="ORF">A6M21_01845</name>
</gene>
<accession>A0A1B7LKG1</accession>
<evidence type="ECO:0000256" key="1">
    <source>
        <dbReference type="SAM" id="MobiDB-lite"/>
    </source>
</evidence>
<evidence type="ECO:0000313" key="2">
    <source>
        <dbReference type="EMBL" id="OAT87064.1"/>
    </source>
</evidence>
<protein>
    <submittedName>
        <fullName evidence="2">Uncharacterized protein</fullName>
    </submittedName>
</protein>
<sequence length="69" mass="7482">MFFLYIHPAAAAAPSPAHPPYGGCFPVSATPPAKSKRRLPEKGEPFPESAFARGPPLDCRLKNKNAFCR</sequence>
<comment type="caution">
    <text evidence="2">The sequence shown here is derived from an EMBL/GenBank/DDBJ whole genome shotgun (WGS) entry which is preliminary data.</text>
</comment>
<organism evidence="2 3">
    <name type="scientific">Desulfotomaculum copahuensis</name>
    <dbReference type="NCBI Taxonomy" id="1838280"/>
    <lineage>
        <taxon>Bacteria</taxon>
        <taxon>Bacillati</taxon>
        <taxon>Bacillota</taxon>
        <taxon>Clostridia</taxon>
        <taxon>Eubacteriales</taxon>
        <taxon>Desulfotomaculaceae</taxon>
        <taxon>Desulfotomaculum</taxon>
    </lineage>
</organism>
<reference evidence="2 3" key="1">
    <citation type="submission" date="2016-04" db="EMBL/GenBank/DDBJ databases">
        <authorList>
            <person name="Evans L.H."/>
            <person name="Alamgir A."/>
            <person name="Owens N."/>
            <person name="Weber N.D."/>
            <person name="Virtaneva K."/>
            <person name="Barbian K."/>
            <person name="Babar A."/>
            <person name="Rosenke K."/>
        </authorList>
    </citation>
    <scope>NUCLEOTIDE SEQUENCE [LARGE SCALE GENOMIC DNA]</scope>
    <source>
        <strain evidence="2 3">LMa1</strain>
    </source>
</reference>
<proteinExistence type="predicted"/>
<dbReference type="Proteomes" id="UP000078532">
    <property type="component" value="Unassembled WGS sequence"/>
</dbReference>
<feature type="region of interest" description="Disordered" evidence="1">
    <location>
        <begin position="32"/>
        <end position="51"/>
    </location>
</feature>
<keyword evidence="3" id="KW-1185">Reference proteome</keyword>
<evidence type="ECO:0000313" key="3">
    <source>
        <dbReference type="Proteomes" id="UP000078532"/>
    </source>
</evidence>
<dbReference type="AlphaFoldDB" id="A0A1B7LKG1"/>
<name>A0A1B7LKG1_9FIRM</name>